<keyword evidence="3" id="KW-1185">Reference proteome</keyword>
<accession>A0A1W1HFJ9</accession>
<dbReference type="AlphaFoldDB" id="A0A1W1HFJ9"/>
<evidence type="ECO:0000256" key="1">
    <source>
        <dbReference type="SAM" id="MobiDB-lite"/>
    </source>
</evidence>
<proteinExistence type="predicted"/>
<feature type="compositionally biased region" description="Basic and acidic residues" evidence="1">
    <location>
        <begin position="13"/>
        <end position="27"/>
    </location>
</feature>
<organism evidence="2 3">
    <name type="scientific">Desulfamplus magnetovallimortis</name>
    <dbReference type="NCBI Taxonomy" id="1246637"/>
    <lineage>
        <taxon>Bacteria</taxon>
        <taxon>Pseudomonadati</taxon>
        <taxon>Thermodesulfobacteriota</taxon>
        <taxon>Desulfobacteria</taxon>
        <taxon>Desulfobacterales</taxon>
        <taxon>Desulfobacteraceae</taxon>
        <taxon>Desulfamplus</taxon>
    </lineage>
</organism>
<name>A0A1W1HFJ9_9BACT</name>
<reference evidence="2 3" key="1">
    <citation type="submission" date="2017-03" db="EMBL/GenBank/DDBJ databases">
        <authorList>
            <person name="Afonso C.L."/>
            <person name="Miller P.J."/>
            <person name="Scott M.A."/>
            <person name="Spackman E."/>
            <person name="Goraichik I."/>
            <person name="Dimitrov K.M."/>
            <person name="Suarez D.L."/>
            <person name="Swayne D.E."/>
        </authorList>
    </citation>
    <scope>NUCLEOTIDE SEQUENCE [LARGE SCALE GENOMIC DNA]</scope>
    <source>
        <strain evidence="2">PRJEB14757</strain>
    </source>
</reference>
<evidence type="ECO:0000313" key="2">
    <source>
        <dbReference type="EMBL" id="SLM31203.1"/>
    </source>
</evidence>
<dbReference type="Proteomes" id="UP000191931">
    <property type="component" value="Unassembled WGS sequence"/>
</dbReference>
<gene>
    <name evidence="2" type="ORF">MTBBW1_2840004</name>
</gene>
<dbReference type="EMBL" id="FWEV01000206">
    <property type="protein sequence ID" value="SLM31203.1"/>
    <property type="molecule type" value="Genomic_DNA"/>
</dbReference>
<feature type="region of interest" description="Disordered" evidence="1">
    <location>
        <begin position="1"/>
        <end position="27"/>
    </location>
</feature>
<sequence>MFPESNFTDEEIQERFEQFHADLGDGR</sequence>
<protein>
    <submittedName>
        <fullName evidence="2">Uncharacterized protein</fullName>
    </submittedName>
</protein>
<evidence type="ECO:0000313" key="3">
    <source>
        <dbReference type="Proteomes" id="UP000191931"/>
    </source>
</evidence>